<dbReference type="Proteomes" id="UP000587070">
    <property type="component" value="Unassembled WGS sequence"/>
</dbReference>
<feature type="transmembrane region" description="Helical" evidence="6">
    <location>
        <begin position="60"/>
        <end position="82"/>
    </location>
</feature>
<dbReference type="RefSeq" id="WP_153117685.1">
    <property type="nucleotide sequence ID" value="NZ_JACIGE010000014.1"/>
</dbReference>
<dbReference type="EMBL" id="JACIGE010000014">
    <property type="protein sequence ID" value="MBB4248811.1"/>
    <property type="molecule type" value="Genomic_DNA"/>
</dbReference>
<feature type="transmembrane region" description="Helical" evidence="6">
    <location>
        <begin position="89"/>
        <end position="115"/>
    </location>
</feature>
<evidence type="ECO:0000256" key="4">
    <source>
        <dbReference type="ARBA" id="ARBA00022989"/>
    </source>
</evidence>
<dbReference type="InterPro" id="IPR001991">
    <property type="entry name" value="Na-dicarboxylate_symporter"/>
</dbReference>
<dbReference type="Pfam" id="PF00375">
    <property type="entry name" value="SDF"/>
    <property type="match status" value="1"/>
</dbReference>
<dbReference type="AlphaFoldDB" id="A0A840GBG0"/>
<dbReference type="OrthoDB" id="9766690at2"/>
<evidence type="ECO:0000256" key="6">
    <source>
        <dbReference type="SAM" id="Phobius"/>
    </source>
</evidence>
<evidence type="ECO:0000313" key="8">
    <source>
        <dbReference type="Proteomes" id="UP000587070"/>
    </source>
</evidence>
<keyword evidence="5 6" id="KW-0472">Membrane</keyword>
<feature type="transmembrane region" description="Helical" evidence="6">
    <location>
        <begin position="198"/>
        <end position="223"/>
    </location>
</feature>
<dbReference type="GO" id="GO:0016020">
    <property type="term" value="C:membrane"/>
    <property type="evidence" value="ECO:0007669"/>
    <property type="project" value="UniProtKB-SubCell"/>
</dbReference>
<sequence>MAIPLTQPSSRRFGLNTLILLGALAGAVGGFALAAHGTATPLGEGTLYAAKLAGTLFLDLLRMVLVPLVFASIVCGVASLGAHHSMQRVWWYTLGFFVLSMLIAIGIGLAAANIFRPGEGMHLDMFADATRNFQARQMPFTDYFAQFLHGIFQNPFAALAQGDILAVVVVALVFGIALAVGGERYANLRRTMQELQELALVLVRWIMWLAPLGVGALLLRLVATQDVSLLGSLGYFIVVVIGATLLHGVVVLPAILYAVTGTTPLRFWRGARDAMVLAFGTSSSAATMPVALRCVTENLGGRREVAGFVIPLGATLNSDGTALYEGAAALFVARLAGIELDIAQQLIIVFVAILGAVGAPGIPSVGMLSMVLVLQSVGLPTEAIALLLPIDRILDTVRTAVNVEGDMVGSLIVDKLALGANDENQGG</sequence>
<protein>
    <submittedName>
        <fullName evidence="7">Na+/H+-dicarboxylate symporter</fullName>
    </submittedName>
</protein>
<keyword evidence="8" id="KW-1185">Reference proteome</keyword>
<dbReference type="SUPFAM" id="SSF118215">
    <property type="entry name" value="Proton glutamate symport protein"/>
    <property type="match status" value="1"/>
</dbReference>
<dbReference type="Gene3D" id="1.10.3860.10">
    <property type="entry name" value="Sodium:dicarboxylate symporter"/>
    <property type="match status" value="1"/>
</dbReference>
<gene>
    <name evidence="7" type="ORF">GGD90_003211</name>
</gene>
<comment type="caution">
    <text evidence="7">The sequence shown here is derived from an EMBL/GenBank/DDBJ whole genome shotgun (WGS) entry which is preliminary data.</text>
</comment>
<reference evidence="7 8" key="1">
    <citation type="submission" date="2020-08" db="EMBL/GenBank/DDBJ databases">
        <title>Genome sequencing of Purple Non-Sulfur Bacteria from various extreme environments.</title>
        <authorList>
            <person name="Mayer M."/>
        </authorList>
    </citation>
    <scope>NUCLEOTIDE SEQUENCE [LARGE SCALE GENOMIC DNA]</scope>
    <source>
        <strain evidence="7 8">2761</strain>
    </source>
</reference>
<dbReference type="PANTHER" id="PTHR11958:SF63">
    <property type="entry name" value="AMINO ACID TRANSPORTER"/>
    <property type="match status" value="1"/>
</dbReference>
<evidence type="ECO:0000256" key="2">
    <source>
        <dbReference type="ARBA" id="ARBA00022448"/>
    </source>
</evidence>
<evidence type="ECO:0000256" key="1">
    <source>
        <dbReference type="ARBA" id="ARBA00004141"/>
    </source>
</evidence>
<feature type="transmembrane region" description="Helical" evidence="6">
    <location>
        <begin position="235"/>
        <end position="259"/>
    </location>
</feature>
<keyword evidence="4 6" id="KW-1133">Transmembrane helix</keyword>
<dbReference type="PRINTS" id="PR00173">
    <property type="entry name" value="EDTRNSPORT"/>
</dbReference>
<feature type="transmembrane region" description="Helical" evidence="6">
    <location>
        <begin position="164"/>
        <end position="186"/>
    </location>
</feature>
<comment type="subcellular location">
    <subcellularLocation>
        <location evidence="1">Membrane</location>
        <topology evidence="1">Multi-pass membrane protein</topology>
    </subcellularLocation>
</comment>
<proteinExistence type="predicted"/>
<dbReference type="InterPro" id="IPR036458">
    <property type="entry name" value="Na:dicarbo_symporter_sf"/>
</dbReference>
<dbReference type="GO" id="GO:0015293">
    <property type="term" value="F:symporter activity"/>
    <property type="evidence" value="ECO:0007669"/>
    <property type="project" value="InterPro"/>
</dbReference>
<feature type="transmembrane region" description="Helical" evidence="6">
    <location>
        <begin position="342"/>
        <end position="362"/>
    </location>
</feature>
<dbReference type="InterPro" id="IPR050746">
    <property type="entry name" value="DAACS"/>
</dbReference>
<evidence type="ECO:0000313" key="7">
    <source>
        <dbReference type="EMBL" id="MBB4248811.1"/>
    </source>
</evidence>
<keyword evidence="3 6" id="KW-0812">Transmembrane</keyword>
<name>A0A840GBG0_RHOTE</name>
<dbReference type="PANTHER" id="PTHR11958">
    <property type="entry name" value="SODIUM/DICARBOXYLATE SYMPORTER-RELATED"/>
    <property type="match status" value="1"/>
</dbReference>
<evidence type="ECO:0000256" key="3">
    <source>
        <dbReference type="ARBA" id="ARBA00022692"/>
    </source>
</evidence>
<organism evidence="7 8">
    <name type="scientific">Rhodocyclus tenuis</name>
    <name type="common">Rhodospirillum tenue</name>
    <dbReference type="NCBI Taxonomy" id="1066"/>
    <lineage>
        <taxon>Bacteria</taxon>
        <taxon>Pseudomonadati</taxon>
        <taxon>Pseudomonadota</taxon>
        <taxon>Betaproteobacteria</taxon>
        <taxon>Rhodocyclales</taxon>
        <taxon>Rhodocyclaceae</taxon>
        <taxon>Rhodocyclus</taxon>
    </lineage>
</organism>
<evidence type="ECO:0000256" key="5">
    <source>
        <dbReference type="ARBA" id="ARBA00023136"/>
    </source>
</evidence>
<accession>A0A840GBG0</accession>
<keyword evidence="2" id="KW-0813">Transport</keyword>